<feature type="compositionally biased region" description="Acidic residues" evidence="3">
    <location>
        <begin position="646"/>
        <end position="659"/>
    </location>
</feature>
<dbReference type="InterPro" id="IPR059060">
    <property type="entry name" value="Niban_1/2/3_dom"/>
</dbReference>
<sequence length="1056" mass="116946">MGASSSGLLDQAKISHVKGLVDSTFQIFSEFYRQQYSVAYFEHLHQEVEPKKEGRGLLLTHRPQYPPEEVLYQGNVKLSCWDEQGKKFRERYVILRRGYKVEIHDNLETFNRGGAAKLVLQPAGGEVFTSEEESRAHLDKTCAAILNGVKEDSSSVMSSPDVFAVYLHLPYMGHTCFLFQQAEERHHFLSGLKTCIRHCGLDPWCDSSHEKQAFSRALRLYRLDKGCYESWEMLLGTEEQVLASQVMEELLPWLHSQLQSRVKGKKTERIRLWLAMVQATYSLVLEQLAATLEVLREECRQTASANQALIRANLDEIMSSHCFLEQKITACICEEVVKVCSESVAPYMSSILEALTENISSGIIGMQQILHTEMDSAFSRTKEGKEDTKKALSSLSSISLDQSFRQVENLTEKYEALKQRFELGSAQRLIHSAHLEMEQLLDSAVYTLEQFLQSSSRLQPSQVPGRLERAKERVLKQLNYDSRVVQRRLYEETLLQITLPSLTRRMDANWKSELQQFEKHIFSDYSSFILVRNVYDDVLRNTLSKEIETVVQDAASKKTNNLLLDTSDLAISQYSLLGQTPPRSAPGSPANQARRSSAAPGDDQEPAAVVEDSSQTKPDAETKSEPRTSQSSEQIVSPLIVVTQQFDEEAPQIKEEEEVQIGADATQTAAESSHSDEAPEPPADPESTIPDSPKPPADPESTILDSPDPPADPESTIPDSPDPPADPESTILDSSDPESTIIDSPDPPADPESTIPDSPDPPADLESTIPDSPDPESTIIDSPDPPADPESTIPDSPDPPADPESIIPDSPDSPPQISSTDEPEPAKIENPPPSDLPTSDQTSEEPPSIQAPPPSPPPATESELKISLRSLSEAIGCSSTEESVNQTKPRQTTDRAVYLRGQIKDNWEMERLKEAGEKEGNEITKEEKEEVMEDGGGAQVNEDCSSTGPPAESATTSTTECEETLNEEETSGEVKLETRKEDEEKGDQEEKVKEDVLQSRQPIESQPEKAAELPLDSVAAIRELVFEVIEVETIVTPCPAATEQDTSGTMTTPDHD</sequence>
<proteinExistence type="inferred from homology"/>
<dbReference type="RefSeq" id="XP_023126496.2">
    <property type="nucleotide sequence ID" value="XM_023270728.3"/>
</dbReference>
<evidence type="ECO:0000313" key="6">
    <source>
        <dbReference type="Proteomes" id="UP001501940"/>
    </source>
</evidence>
<feature type="compositionally biased region" description="Low complexity" evidence="3">
    <location>
        <begin position="803"/>
        <end position="820"/>
    </location>
</feature>
<comment type="similarity">
    <text evidence="1">Belongs to the Niban family.</text>
</comment>
<feature type="coiled-coil region" evidence="2">
    <location>
        <begin position="400"/>
        <end position="427"/>
    </location>
</feature>
<evidence type="ECO:0000256" key="1">
    <source>
        <dbReference type="ARBA" id="ARBA00010251"/>
    </source>
</evidence>
<feature type="compositionally biased region" description="Basic and acidic residues" evidence="3">
    <location>
        <begin position="910"/>
        <end position="928"/>
    </location>
</feature>
<protein>
    <recommendedName>
        <fullName evidence="4">Niban 1/2/3 domain-containing protein</fullName>
    </recommendedName>
</protein>
<feature type="compositionally biased region" description="Polar residues" evidence="3">
    <location>
        <begin position="731"/>
        <end position="742"/>
    </location>
</feature>
<reference evidence="5" key="3">
    <citation type="submission" date="2025-09" db="UniProtKB">
        <authorList>
            <consortium name="Ensembl"/>
        </authorList>
    </citation>
    <scope>IDENTIFICATION</scope>
</reference>
<dbReference type="Pfam" id="PF26089">
    <property type="entry name" value="PH_Niban2"/>
    <property type="match status" value="1"/>
</dbReference>
<dbReference type="Proteomes" id="UP001501940">
    <property type="component" value="Chromosome 10"/>
</dbReference>
<organism evidence="5 6">
    <name type="scientific">Amphiprion ocellaris</name>
    <name type="common">Clown anemonefish</name>
    <dbReference type="NCBI Taxonomy" id="80972"/>
    <lineage>
        <taxon>Eukaryota</taxon>
        <taxon>Metazoa</taxon>
        <taxon>Chordata</taxon>
        <taxon>Craniata</taxon>
        <taxon>Vertebrata</taxon>
        <taxon>Euteleostomi</taxon>
        <taxon>Actinopterygii</taxon>
        <taxon>Neopterygii</taxon>
        <taxon>Teleostei</taxon>
        <taxon>Neoteleostei</taxon>
        <taxon>Acanthomorphata</taxon>
        <taxon>Ovalentaria</taxon>
        <taxon>Pomacentridae</taxon>
        <taxon>Amphiprion</taxon>
    </lineage>
</organism>
<dbReference type="Ensembl" id="ENSAOCT00000001256.2">
    <property type="protein sequence ID" value="ENSAOCP00000008346.2"/>
    <property type="gene ID" value="ENSAOCG00000012327.2"/>
</dbReference>
<keyword evidence="6" id="KW-1185">Reference proteome</keyword>
<evidence type="ECO:0000313" key="5">
    <source>
        <dbReference type="Ensembl" id="ENSAOCP00000008346.2"/>
    </source>
</evidence>
<feature type="compositionally biased region" description="Low complexity" evidence="3">
    <location>
        <begin position="945"/>
        <end position="959"/>
    </location>
</feature>
<dbReference type="OMA" id="HLEKTCA"/>
<dbReference type="Pfam" id="PF26086">
    <property type="entry name" value="Niban2"/>
    <property type="match status" value="1"/>
</dbReference>
<keyword evidence="2" id="KW-0175">Coiled coil</keyword>
<feature type="compositionally biased region" description="Basic and acidic residues" evidence="3">
    <location>
        <begin position="972"/>
        <end position="997"/>
    </location>
</feature>
<evidence type="ECO:0000256" key="2">
    <source>
        <dbReference type="SAM" id="Coils"/>
    </source>
</evidence>
<reference evidence="5" key="2">
    <citation type="submission" date="2025-08" db="UniProtKB">
        <authorList>
            <consortium name="Ensembl"/>
        </authorList>
    </citation>
    <scope>IDENTIFICATION</scope>
</reference>
<dbReference type="GeneID" id="111568872"/>
<accession>A0A3Q1BEV1</accession>
<dbReference type="PANTHER" id="PTHR14392">
    <property type="entry name" value="NIBAN FAMILY MEMBER"/>
    <property type="match status" value="1"/>
</dbReference>
<evidence type="ECO:0000256" key="3">
    <source>
        <dbReference type="SAM" id="MobiDB-lite"/>
    </source>
</evidence>
<evidence type="ECO:0000259" key="4">
    <source>
        <dbReference type="Pfam" id="PF26086"/>
    </source>
</evidence>
<dbReference type="InterPro" id="IPR026088">
    <property type="entry name" value="Niban-like"/>
</dbReference>
<dbReference type="KEGG" id="aoce:111568872"/>
<dbReference type="GeneTree" id="ENSGT00940000154149"/>
<dbReference type="PANTHER" id="PTHR14392:SF3">
    <property type="entry name" value="PROTEIN NIBAN 1"/>
    <property type="match status" value="1"/>
</dbReference>
<feature type="region of interest" description="Disordered" evidence="3">
    <location>
        <begin position="910"/>
        <end position="1014"/>
    </location>
</feature>
<feature type="compositionally biased region" description="Polar residues" evidence="3">
    <location>
        <begin position="877"/>
        <end position="890"/>
    </location>
</feature>
<feature type="region of interest" description="Disordered" evidence="3">
    <location>
        <begin position="577"/>
        <end position="897"/>
    </location>
</feature>
<feature type="domain" description="Niban 1/2/3" evidence="4">
    <location>
        <begin position="338"/>
        <end position="500"/>
    </location>
</feature>
<name>A0A3Q1BEV1_AMPOC</name>
<reference evidence="5 6" key="1">
    <citation type="submission" date="2022-01" db="EMBL/GenBank/DDBJ databases">
        <title>A chromosome-scale genome assembly of the false clownfish, Amphiprion ocellaris.</title>
        <authorList>
            <person name="Ryu T."/>
        </authorList>
    </citation>
    <scope>NUCLEOTIDE SEQUENCE [LARGE SCALE GENOMIC DNA]</scope>
</reference>
<feature type="compositionally biased region" description="Acidic residues" evidence="3">
    <location>
        <begin position="960"/>
        <end position="971"/>
    </location>
</feature>
<dbReference type="AlphaFoldDB" id="A0A3Q1BEV1"/>
<feature type="compositionally biased region" description="Pro residues" evidence="3">
    <location>
        <begin position="849"/>
        <end position="859"/>
    </location>
</feature>